<gene>
    <name evidence="2" type="ORF">E1301_Tti016759</name>
</gene>
<proteinExistence type="predicted"/>
<evidence type="ECO:0000256" key="1">
    <source>
        <dbReference type="SAM" id="MobiDB-lite"/>
    </source>
</evidence>
<name>A0A5A9P6T5_9TELE</name>
<comment type="caution">
    <text evidence="2">The sequence shown here is derived from an EMBL/GenBank/DDBJ whole genome shotgun (WGS) entry which is preliminary data.</text>
</comment>
<dbReference type="PANTHER" id="PTHR31514">
    <property type="entry name" value="MUSCULAR LMNA-INTERACTING PROTEIN MLIP"/>
    <property type="match status" value="1"/>
</dbReference>
<organism evidence="2 3">
    <name type="scientific">Triplophysa tibetana</name>
    <dbReference type="NCBI Taxonomy" id="1572043"/>
    <lineage>
        <taxon>Eukaryota</taxon>
        <taxon>Metazoa</taxon>
        <taxon>Chordata</taxon>
        <taxon>Craniata</taxon>
        <taxon>Vertebrata</taxon>
        <taxon>Euteleostomi</taxon>
        <taxon>Actinopterygii</taxon>
        <taxon>Neopterygii</taxon>
        <taxon>Teleostei</taxon>
        <taxon>Ostariophysi</taxon>
        <taxon>Cypriniformes</taxon>
        <taxon>Nemacheilidae</taxon>
        <taxon>Triplophysa</taxon>
    </lineage>
</organism>
<feature type="region of interest" description="Disordered" evidence="1">
    <location>
        <begin position="711"/>
        <end position="741"/>
    </location>
</feature>
<protein>
    <submittedName>
        <fullName evidence="2">Muscular LMNA-interacting protein</fullName>
    </submittedName>
</protein>
<dbReference type="Proteomes" id="UP000324632">
    <property type="component" value="Chromosome 8"/>
</dbReference>
<feature type="region of interest" description="Disordered" evidence="1">
    <location>
        <begin position="192"/>
        <end position="216"/>
    </location>
</feature>
<feature type="compositionally biased region" description="Polar residues" evidence="1">
    <location>
        <begin position="192"/>
        <end position="203"/>
    </location>
</feature>
<dbReference type="InterPro" id="IPR029331">
    <property type="entry name" value="MLIP"/>
</dbReference>
<reference evidence="2 3" key="1">
    <citation type="journal article" date="2019" name="Mol. Ecol. Resour.">
        <title>Chromosome-level genome assembly of Triplophysa tibetana, a fish adapted to the harsh high-altitude environment of the Tibetan Plateau.</title>
        <authorList>
            <person name="Yang X."/>
            <person name="Liu H."/>
            <person name="Ma Z."/>
            <person name="Zou Y."/>
            <person name="Zou M."/>
            <person name="Mao Y."/>
            <person name="Li X."/>
            <person name="Wang H."/>
            <person name="Chen T."/>
            <person name="Wang W."/>
            <person name="Yang R."/>
        </authorList>
    </citation>
    <scope>NUCLEOTIDE SEQUENCE [LARGE SCALE GENOMIC DNA]</scope>
    <source>
        <strain evidence="2">TTIB1903HZAU</strain>
        <tissue evidence="2">Muscle</tissue>
    </source>
</reference>
<accession>A0A5A9P6T5</accession>
<dbReference type="Pfam" id="PF15274">
    <property type="entry name" value="MLIP"/>
    <property type="match status" value="1"/>
</dbReference>
<feature type="region of interest" description="Disordered" evidence="1">
    <location>
        <begin position="574"/>
        <end position="597"/>
    </location>
</feature>
<feature type="compositionally biased region" description="Low complexity" evidence="1">
    <location>
        <begin position="670"/>
        <end position="687"/>
    </location>
</feature>
<keyword evidence="3" id="KW-1185">Reference proteome</keyword>
<feature type="compositionally biased region" description="Low complexity" evidence="1">
    <location>
        <begin position="582"/>
        <end position="597"/>
    </location>
</feature>
<dbReference type="EMBL" id="SOYY01000008">
    <property type="protein sequence ID" value="KAA0717633.1"/>
    <property type="molecule type" value="Genomic_DNA"/>
</dbReference>
<feature type="region of interest" description="Disordered" evidence="1">
    <location>
        <begin position="666"/>
        <end position="687"/>
    </location>
</feature>
<dbReference type="PANTHER" id="PTHR31514:SF1">
    <property type="entry name" value="MUSCULAR LMNA-INTERACTING PROTEIN"/>
    <property type="match status" value="1"/>
</dbReference>
<dbReference type="AlphaFoldDB" id="A0A5A9P6T5"/>
<sequence length="891" mass="97966">MVMPVSRRKMSPIASSSYRWVLRYRKSLLFMESERLIVCTCSVVVLGSCTLPGLIDTRGLNVMYLIWYVSPWRTHRFAAHVTAVLTSYHLGLNRLLIVGIEATDFHCQAYGSTRVMLVIFRSREHEPEAAPVRQENAIIGSSIQTLSTNMAFEKPHGIFGKVTTVFATKVKSFSFVPHLKRMPFENKVTPNWKTSLQTSGANKTSREPGDSEESMTNRGVYNAEVIYIQDHGEEKIGETFKMTTQNEIQSADILAFNSLSTLAGPHAESGCRSSNSSPVTIETIYNKQPNLPHLGFHNISVGAEVNSCLFLKSPPQREEVLSPASSIDFLTSPASSKESIFSETWDKERSWSTLHMLSPNGYTDPLSRTVSPCSSIRSGAFTPSVVRIKRHGLAPGYSLLQMSPTCETPSCDSRGTSPCPLSPRARHRPPPTQLSLLTAILRKGRLPVLSSALQRPYTPCWPISSVSKTSCLACSAASMVSLMNMSKAKSCSSIDRPYRESCQDLEQQPLKQEQNALAISFLSNARDKAQLKTPEIFDSCRHATSNKSIALPTKHSPLTLPNLPTVLAAPAYHSETGHKDSSLSTSASPPSHTSFSHIKQNTLSCCNSDKETLVLYDSVDPLSWASLILNDRLKSQKWSEIDSLPLKQGQQSSDFSARVDIRSSSDHLASLPKPSQSSYISSSFPSPTSLESHDNTSSLFLSHITNKQDTPFLNGSKHDSKRVHLSSPASPSPRPLGLTSLSYTPPVSPGCPSVQPHLRFPASECCTPSTAAPSSQLSPSPSYSLCSSPPPSLWGSIHDCRDGKNKKTYKIKSTYKAIAAIPTNTLLLEQQAIDDEASKKEAFQRPDSCFAWEDPHSEMCSPAQLRQQSAELYATIDEVLENPIKRVRCHD</sequence>
<evidence type="ECO:0000313" key="3">
    <source>
        <dbReference type="Proteomes" id="UP000324632"/>
    </source>
</evidence>
<evidence type="ECO:0000313" key="2">
    <source>
        <dbReference type="EMBL" id="KAA0717633.1"/>
    </source>
</evidence>